<evidence type="ECO:0000256" key="9">
    <source>
        <dbReference type="SAM" id="Phobius"/>
    </source>
</evidence>
<evidence type="ECO:0000313" key="11">
    <source>
        <dbReference type="Proteomes" id="UP001158598"/>
    </source>
</evidence>
<keyword evidence="2" id="KW-0813">Transport</keyword>
<dbReference type="GO" id="GO:0005254">
    <property type="term" value="F:chloride channel activity"/>
    <property type="evidence" value="ECO:0007669"/>
    <property type="project" value="InterPro"/>
</dbReference>
<keyword evidence="6" id="KW-0406">Ion transport</keyword>
<reference evidence="10" key="1">
    <citation type="submission" date="2023-03" db="EMBL/GenBank/DDBJ databases">
        <authorList>
            <person name="Pearce D."/>
        </authorList>
    </citation>
    <scope>NUCLEOTIDE SEQUENCE</scope>
    <source>
        <strain evidence="10">Mc</strain>
    </source>
</reference>
<comment type="similarity">
    <text evidence="8">Belongs to the anion channel-forming bestrophin (TC 1.A.46) family.</text>
</comment>
<dbReference type="Pfam" id="PF25539">
    <property type="entry name" value="Bestrophin_2"/>
    <property type="match status" value="1"/>
</dbReference>
<dbReference type="AlphaFoldDB" id="A0AA35XTS0"/>
<keyword evidence="3" id="KW-1003">Cell membrane</keyword>
<evidence type="ECO:0000256" key="2">
    <source>
        <dbReference type="ARBA" id="ARBA00022448"/>
    </source>
</evidence>
<feature type="transmembrane region" description="Helical" evidence="9">
    <location>
        <begin position="219"/>
        <end position="239"/>
    </location>
</feature>
<dbReference type="PANTHER" id="PTHR33281">
    <property type="entry name" value="UPF0187 PROTEIN YNEE"/>
    <property type="match status" value="1"/>
</dbReference>
<keyword evidence="7 9" id="KW-0472">Membrane</keyword>
<dbReference type="Proteomes" id="UP001158598">
    <property type="component" value="Chromosome"/>
</dbReference>
<accession>A0AA35XTS0</accession>
<dbReference type="RefSeq" id="WP_017364640.1">
    <property type="nucleotide sequence ID" value="NZ_CP079096.1"/>
</dbReference>
<dbReference type="InterPro" id="IPR044669">
    <property type="entry name" value="YneE/VCCN1/2-like"/>
</dbReference>
<comment type="subcellular location">
    <subcellularLocation>
        <location evidence="1">Cell membrane</location>
        <topology evidence="1">Multi-pass membrane protein</topology>
    </subcellularLocation>
</comment>
<gene>
    <name evidence="10" type="ORF">MCNOR_1854</name>
</gene>
<feature type="transmembrane region" description="Helical" evidence="9">
    <location>
        <begin position="245"/>
        <end position="263"/>
    </location>
</feature>
<feature type="transmembrane region" description="Helical" evidence="9">
    <location>
        <begin position="20"/>
        <end position="37"/>
    </location>
</feature>
<sequence>MIIRSGTTLWRALRSDWPALLYFLALSLLAEFIYEYTHLEHTALPMLPVSVLITGMSIFLGFQINQCYERWWEARRLWGQLVNVSRSFGRQVTTLLTPKRIAALADEAQATALHRELIHRQIAYANALRIGLRSGGSVGEEGWRILKDWLGDDEIERLQHARNVPTQLIQRQAQRLAEIVGSDWAEQQILLQIDDSLNLFYDVQGGCERIKRTAFPDRFRFHTHAFVWLVASLIPFSLIQTDQRFDAVAIIMETLLAFVFVTIERLGSELRDPFENHVNDTPMSALCRTIEIDLRQQLGEAEVPAPLDAVKGVLM</sequence>
<evidence type="ECO:0000256" key="7">
    <source>
        <dbReference type="ARBA" id="ARBA00023136"/>
    </source>
</evidence>
<evidence type="ECO:0000256" key="1">
    <source>
        <dbReference type="ARBA" id="ARBA00004651"/>
    </source>
</evidence>
<dbReference type="EMBL" id="OX458332">
    <property type="protein sequence ID" value="CAI8816300.1"/>
    <property type="molecule type" value="Genomic_DNA"/>
</dbReference>
<proteinExistence type="inferred from homology"/>
<evidence type="ECO:0000256" key="5">
    <source>
        <dbReference type="ARBA" id="ARBA00022989"/>
    </source>
</evidence>
<feature type="transmembrane region" description="Helical" evidence="9">
    <location>
        <begin position="43"/>
        <end position="62"/>
    </location>
</feature>
<dbReference type="GO" id="GO:0005886">
    <property type="term" value="C:plasma membrane"/>
    <property type="evidence" value="ECO:0007669"/>
    <property type="project" value="UniProtKB-SubCell"/>
</dbReference>
<evidence type="ECO:0000256" key="8">
    <source>
        <dbReference type="ARBA" id="ARBA00034708"/>
    </source>
</evidence>
<organism evidence="10 11">
    <name type="scientific">Methylococcus capsulatus</name>
    <dbReference type="NCBI Taxonomy" id="414"/>
    <lineage>
        <taxon>Bacteria</taxon>
        <taxon>Pseudomonadati</taxon>
        <taxon>Pseudomonadota</taxon>
        <taxon>Gammaproteobacteria</taxon>
        <taxon>Methylococcales</taxon>
        <taxon>Methylococcaceae</taxon>
        <taxon>Methylococcus</taxon>
    </lineage>
</organism>
<keyword evidence="5 9" id="KW-1133">Transmembrane helix</keyword>
<evidence type="ECO:0000256" key="4">
    <source>
        <dbReference type="ARBA" id="ARBA00022692"/>
    </source>
</evidence>
<keyword evidence="4 9" id="KW-0812">Transmembrane</keyword>
<protein>
    <submittedName>
        <fullName evidence="10">Ion channel-forming bestrophin family protein</fullName>
    </submittedName>
</protein>
<dbReference type="PANTHER" id="PTHR33281:SF19">
    <property type="entry name" value="VOLTAGE-DEPENDENT ANION CHANNEL-FORMING PROTEIN YNEE"/>
    <property type="match status" value="1"/>
</dbReference>
<evidence type="ECO:0000256" key="3">
    <source>
        <dbReference type="ARBA" id="ARBA00022475"/>
    </source>
</evidence>
<name>A0AA35XTS0_METCP</name>
<evidence type="ECO:0000256" key="6">
    <source>
        <dbReference type="ARBA" id="ARBA00023065"/>
    </source>
</evidence>
<evidence type="ECO:0000313" key="10">
    <source>
        <dbReference type="EMBL" id="CAI8816300.1"/>
    </source>
</evidence>